<dbReference type="AlphaFoldDB" id="A0A8R7UUT7"/>
<dbReference type="EnsemblPlants" id="TuG1812G0600001699.01.T02">
    <property type="protein sequence ID" value="TuG1812G0600001699.01.T02"/>
    <property type="gene ID" value="TuG1812G0600001699.01"/>
</dbReference>
<evidence type="ECO:0000313" key="3">
    <source>
        <dbReference type="Proteomes" id="UP000015106"/>
    </source>
</evidence>
<feature type="region of interest" description="Disordered" evidence="1">
    <location>
        <begin position="13"/>
        <end position="40"/>
    </location>
</feature>
<accession>A0A8R7UUT7</accession>
<reference evidence="2" key="3">
    <citation type="submission" date="2022-06" db="UniProtKB">
        <authorList>
            <consortium name="EnsemblPlants"/>
        </authorList>
    </citation>
    <scope>IDENTIFICATION</scope>
</reference>
<protein>
    <submittedName>
        <fullName evidence="2">Uncharacterized protein</fullName>
    </submittedName>
</protein>
<keyword evidence="3" id="KW-1185">Reference proteome</keyword>
<organism evidence="2 3">
    <name type="scientific">Triticum urartu</name>
    <name type="common">Red wild einkorn</name>
    <name type="synonym">Crithodium urartu</name>
    <dbReference type="NCBI Taxonomy" id="4572"/>
    <lineage>
        <taxon>Eukaryota</taxon>
        <taxon>Viridiplantae</taxon>
        <taxon>Streptophyta</taxon>
        <taxon>Embryophyta</taxon>
        <taxon>Tracheophyta</taxon>
        <taxon>Spermatophyta</taxon>
        <taxon>Magnoliopsida</taxon>
        <taxon>Liliopsida</taxon>
        <taxon>Poales</taxon>
        <taxon>Poaceae</taxon>
        <taxon>BOP clade</taxon>
        <taxon>Pooideae</taxon>
        <taxon>Triticodae</taxon>
        <taxon>Triticeae</taxon>
        <taxon>Triticinae</taxon>
        <taxon>Triticum</taxon>
    </lineage>
</organism>
<reference evidence="2" key="2">
    <citation type="submission" date="2018-03" db="EMBL/GenBank/DDBJ databases">
        <title>The Triticum urartu genome reveals the dynamic nature of wheat genome evolution.</title>
        <authorList>
            <person name="Ling H."/>
            <person name="Ma B."/>
            <person name="Shi X."/>
            <person name="Liu H."/>
            <person name="Dong L."/>
            <person name="Sun H."/>
            <person name="Cao Y."/>
            <person name="Gao Q."/>
            <person name="Zheng S."/>
            <person name="Li Y."/>
            <person name="Yu Y."/>
            <person name="Du H."/>
            <person name="Qi M."/>
            <person name="Li Y."/>
            <person name="Yu H."/>
            <person name="Cui Y."/>
            <person name="Wang N."/>
            <person name="Chen C."/>
            <person name="Wu H."/>
            <person name="Zhao Y."/>
            <person name="Zhang J."/>
            <person name="Li Y."/>
            <person name="Zhou W."/>
            <person name="Zhang B."/>
            <person name="Hu W."/>
            <person name="Eijk M."/>
            <person name="Tang J."/>
            <person name="Witsenboer H."/>
            <person name="Zhao S."/>
            <person name="Li Z."/>
            <person name="Zhang A."/>
            <person name="Wang D."/>
            <person name="Liang C."/>
        </authorList>
    </citation>
    <scope>NUCLEOTIDE SEQUENCE [LARGE SCALE GENOMIC DNA]</scope>
    <source>
        <strain evidence="2">cv. G1812</strain>
    </source>
</reference>
<dbReference type="Gramene" id="TuG1812G0600001699.01.T02">
    <property type="protein sequence ID" value="TuG1812G0600001699.01.T02"/>
    <property type="gene ID" value="TuG1812G0600001699.01"/>
</dbReference>
<proteinExistence type="predicted"/>
<reference evidence="3" key="1">
    <citation type="journal article" date="2013" name="Nature">
        <title>Draft genome of the wheat A-genome progenitor Triticum urartu.</title>
        <authorList>
            <person name="Ling H.Q."/>
            <person name="Zhao S."/>
            <person name="Liu D."/>
            <person name="Wang J."/>
            <person name="Sun H."/>
            <person name="Zhang C."/>
            <person name="Fan H."/>
            <person name="Li D."/>
            <person name="Dong L."/>
            <person name="Tao Y."/>
            <person name="Gao C."/>
            <person name="Wu H."/>
            <person name="Li Y."/>
            <person name="Cui Y."/>
            <person name="Guo X."/>
            <person name="Zheng S."/>
            <person name="Wang B."/>
            <person name="Yu K."/>
            <person name="Liang Q."/>
            <person name="Yang W."/>
            <person name="Lou X."/>
            <person name="Chen J."/>
            <person name="Feng M."/>
            <person name="Jian J."/>
            <person name="Zhang X."/>
            <person name="Luo G."/>
            <person name="Jiang Y."/>
            <person name="Liu J."/>
            <person name="Wang Z."/>
            <person name="Sha Y."/>
            <person name="Zhang B."/>
            <person name="Wu H."/>
            <person name="Tang D."/>
            <person name="Shen Q."/>
            <person name="Xue P."/>
            <person name="Zou S."/>
            <person name="Wang X."/>
            <person name="Liu X."/>
            <person name="Wang F."/>
            <person name="Yang Y."/>
            <person name="An X."/>
            <person name="Dong Z."/>
            <person name="Zhang K."/>
            <person name="Zhang X."/>
            <person name="Luo M.C."/>
            <person name="Dvorak J."/>
            <person name="Tong Y."/>
            <person name="Wang J."/>
            <person name="Yang H."/>
            <person name="Li Z."/>
            <person name="Wang D."/>
            <person name="Zhang A."/>
            <person name="Wang J."/>
        </authorList>
    </citation>
    <scope>NUCLEOTIDE SEQUENCE</scope>
    <source>
        <strain evidence="3">cv. G1812</strain>
    </source>
</reference>
<evidence type="ECO:0000313" key="2">
    <source>
        <dbReference type="EnsemblPlants" id="TuG1812G0600001699.01.T02"/>
    </source>
</evidence>
<sequence>MVPVIDMDSFPVPPAEGTTYRKRNRVDRSKSRIRPDRGDATTGCRSAVLLTGQAAFAVRSCCLPASTVWAGTPPFRRSAIESCVQSAASPRRPRLCALPCSLLAQAVGALRRYLPAPHTRAMDKLSPVGNNCISSGTSSVSPRCFFARLISKHEATARWSGFGTMLIARVQGSREAVGSVVLCMLMVSWTRVEEAAELAWRAFITNYSATELVVAVFLVV</sequence>
<gene>
    <name evidence="2" type="primary">LOC125517467</name>
</gene>
<dbReference type="Proteomes" id="UP000015106">
    <property type="component" value="Chromosome 6"/>
</dbReference>
<feature type="compositionally biased region" description="Basic and acidic residues" evidence="1">
    <location>
        <begin position="26"/>
        <end position="39"/>
    </location>
</feature>
<evidence type="ECO:0000256" key="1">
    <source>
        <dbReference type="SAM" id="MobiDB-lite"/>
    </source>
</evidence>
<name>A0A8R7UUT7_TRIUA</name>